<comment type="catalytic activity">
    <reaction evidence="1">
        <text>ATP + protein L-histidine = ADP + protein N-phospho-L-histidine.</text>
        <dbReference type="EC" id="2.7.13.3"/>
    </reaction>
</comment>
<dbReference type="Proteomes" id="UP000236959">
    <property type="component" value="Unassembled WGS sequence"/>
</dbReference>
<feature type="domain" description="Histidine kinase" evidence="16">
    <location>
        <begin position="243"/>
        <end position="442"/>
    </location>
</feature>
<keyword evidence="14 15" id="KW-0472">Membrane</keyword>
<dbReference type="InterPro" id="IPR005467">
    <property type="entry name" value="His_kinase_dom"/>
</dbReference>
<dbReference type="CDD" id="cd00075">
    <property type="entry name" value="HATPase"/>
    <property type="match status" value="1"/>
</dbReference>
<evidence type="ECO:0000256" key="9">
    <source>
        <dbReference type="ARBA" id="ARBA00022741"/>
    </source>
</evidence>
<keyword evidence="19" id="KW-1185">Reference proteome</keyword>
<dbReference type="InterPro" id="IPR003660">
    <property type="entry name" value="HAMP_dom"/>
</dbReference>
<protein>
    <recommendedName>
        <fullName evidence="3">histidine kinase</fullName>
        <ecNumber evidence="3">2.7.13.3</ecNumber>
    </recommendedName>
</protein>
<dbReference type="RefSeq" id="WP_103224744.1">
    <property type="nucleotide sequence ID" value="NZ_PPCN01000012.1"/>
</dbReference>
<dbReference type="EMBL" id="PPCN01000012">
    <property type="protein sequence ID" value="POF28706.1"/>
    <property type="molecule type" value="Genomic_DNA"/>
</dbReference>
<evidence type="ECO:0000256" key="10">
    <source>
        <dbReference type="ARBA" id="ARBA00022777"/>
    </source>
</evidence>
<dbReference type="InterPro" id="IPR004358">
    <property type="entry name" value="Sig_transdc_His_kin-like_C"/>
</dbReference>
<keyword evidence="12 15" id="KW-1133">Transmembrane helix</keyword>
<dbReference type="PANTHER" id="PTHR44936">
    <property type="entry name" value="SENSOR PROTEIN CREC"/>
    <property type="match status" value="1"/>
</dbReference>
<dbReference type="OrthoDB" id="9804645at2"/>
<sequence length="442" mass="48624">MIKRIWPDTMQHQILMLMVLASLLMVLAGGIASYFVKQAFDSDGWIMESHFVSVAVSKLNETPVQERGDVLADLRREVPDLIIRPVDDKVLAAFGVTGESTRFGPFVTGETLFGMRLEHVVGPREQGVDAPPVLYFRLRDGTLLSAEWGNSGPPPPVFQILLYLFVGFLAVTVWGLMVWAARGLLGPLTELADSAGSFGKTSTSPVPIREYGPREVRTAAQAFNRMQLRINEILEKRTRMLAAISHDLRTPLTRLRLRLDLLEESEIRDRSLEDLDIMDQQITSALTFLRDGASAEPVQRIDVPSFLQSISDKYGDTGRPVKTGYEGNLAVMARGLELERALSDLIDNSIKYASGAEIEASRAGDRIRIDVIDHGQGIPELDRARLLEPFERGDAARQIREGTGFGLGLAISKAIVEAASGTLELRDTEGGGLTVRLEFPAG</sequence>
<dbReference type="InterPro" id="IPR003661">
    <property type="entry name" value="HisK_dim/P_dom"/>
</dbReference>
<dbReference type="PROSITE" id="PS50109">
    <property type="entry name" value="HIS_KIN"/>
    <property type="match status" value="1"/>
</dbReference>
<dbReference type="Gene3D" id="1.10.287.130">
    <property type="match status" value="1"/>
</dbReference>
<keyword evidence="9" id="KW-0547">Nucleotide-binding</keyword>
<feature type="domain" description="HAMP" evidence="17">
    <location>
        <begin position="182"/>
        <end position="235"/>
    </location>
</feature>
<dbReference type="SUPFAM" id="SSF55874">
    <property type="entry name" value="ATPase domain of HSP90 chaperone/DNA topoisomerase II/histidine kinase"/>
    <property type="match status" value="1"/>
</dbReference>
<dbReference type="PROSITE" id="PS50885">
    <property type="entry name" value="HAMP"/>
    <property type="match status" value="1"/>
</dbReference>
<dbReference type="Pfam" id="PF00672">
    <property type="entry name" value="HAMP"/>
    <property type="match status" value="1"/>
</dbReference>
<evidence type="ECO:0000256" key="11">
    <source>
        <dbReference type="ARBA" id="ARBA00022840"/>
    </source>
</evidence>
<dbReference type="Gene3D" id="3.30.565.10">
    <property type="entry name" value="Histidine kinase-like ATPase, C-terminal domain"/>
    <property type="match status" value="1"/>
</dbReference>
<dbReference type="InterPro" id="IPR050980">
    <property type="entry name" value="2C_sensor_his_kinase"/>
</dbReference>
<keyword evidence="7" id="KW-0808">Transferase</keyword>
<evidence type="ECO:0000313" key="18">
    <source>
        <dbReference type="EMBL" id="POF28706.1"/>
    </source>
</evidence>
<keyword evidence="10 18" id="KW-0418">Kinase</keyword>
<evidence type="ECO:0000256" key="12">
    <source>
        <dbReference type="ARBA" id="ARBA00022989"/>
    </source>
</evidence>
<organism evidence="18 19">
    <name type="scientific">Roseibium marinum</name>
    <dbReference type="NCBI Taxonomy" id="281252"/>
    <lineage>
        <taxon>Bacteria</taxon>
        <taxon>Pseudomonadati</taxon>
        <taxon>Pseudomonadota</taxon>
        <taxon>Alphaproteobacteria</taxon>
        <taxon>Hyphomicrobiales</taxon>
        <taxon>Stappiaceae</taxon>
        <taxon>Roseibium</taxon>
    </lineage>
</organism>
<dbReference type="GO" id="GO:0005886">
    <property type="term" value="C:plasma membrane"/>
    <property type="evidence" value="ECO:0007669"/>
    <property type="project" value="UniProtKB-SubCell"/>
</dbReference>
<dbReference type="Pfam" id="PF02518">
    <property type="entry name" value="HATPase_c"/>
    <property type="match status" value="1"/>
</dbReference>
<dbReference type="SUPFAM" id="SSF47384">
    <property type="entry name" value="Homodimeric domain of signal transducing histidine kinase"/>
    <property type="match status" value="1"/>
</dbReference>
<evidence type="ECO:0000256" key="3">
    <source>
        <dbReference type="ARBA" id="ARBA00012438"/>
    </source>
</evidence>
<gene>
    <name evidence="18" type="ORF">CLV41_112121</name>
</gene>
<dbReference type="Pfam" id="PF00512">
    <property type="entry name" value="HisKA"/>
    <property type="match status" value="1"/>
</dbReference>
<feature type="transmembrane region" description="Helical" evidence="15">
    <location>
        <begin position="160"/>
        <end position="181"/>
    </location>
</feature>
<accession>A0A2S3ULX7</accession>
<evidence type="ECO:0000256" key="4">
    <source>
        <dbReference type="ARBA" id="ARBA00022475"/>
    </source>
</evidence>
<evidence type="ECO:0000256" key="5">
    <source>
        <dbReference type="ARBA" id="ARBA00022519"/>
    </source>
</evidence>
<keyword evidence="8 15" id="KW-0812">Transmembrane</keyword>
<evidence type="ECO:0000256" key="1">
    <source>
        <dbReference type="ARBA" id="ARBA00000085"/>
    </source>
</evidence>
<dbReference type="EC" id="2.7.13.3" evidence="3"/>
<dbReference type="InterPro" id="IPR036890">
    <property type="entry name" value="HATPase_C_sf"/>
</dbReference>
<comment type="subcellular location">
    <subcellularLocation>
        <location evidence="2">Cell inner membrane</location>
        <topology evidence="2">Multi-pass membrane protein</topology>
    </subcellularLocation>
</comment>
<dbReference type="InterPro" id="IPR003594">
    <property type="entry name" value="HATPase_dom"/>
</dbReference>
<reference evidence="18 19" key="1">
    <citation type="submission" date="2018-01" db="EMBL/GenBank/DDBJ databases">
        <title>Genomic Encyclopedia of Archaeal and Bacterial Type Strains, Phase II (KMG-II): from individual species to whole genera.</title>
        <authorList>
            <person name="Goeker M."/>
        </authorList>
    </citation>
    <scope>NUCLEOTIDE SEQUENCE [LARGE SCALE GENOMIC DNA]</scope>
    <source>
        <strain evidence="18 19">DSM 17023</strain>
    </source>
</reference>
<name>A0A2S3ULX7_9HYPH</name>
<evidence type="ECO:0000259" key="16">
    <source>
        <dbReference type="PROSITE" id="PS50109"/>
    </source>
</evidence>
<evidence type="ECO:0000313" key="19">
    <source>
        <dbReference type="Proteomes" id="UP000236959"/>
    </source>
</evidence>
<proteinExistence type="predicted"/>
<evidence type="ECO:0000256" key="15">
    <source>
        <dbReference type="SAM" id="Phobius"/>
    </source>
</evidence>
<evidence type="ECO:0000256" key="7">
    <source>
        <dbReference type="ARBA" id="ARBA00022679"/>
    </source>
</evidence>
<feature type="transmembrane region" description="Helical" evidence="15">
    <location>
        <begin position="12"/>
        <end position="36"/>
    </location>
</feature>
<dbReference type="GO" id="GO:0000155">
    <property type="term" value="F:phosphorelay sensor kinase activity"/>
    <property type="evidence" value="ECO:0007669"/>
    <property type="project" value="InterPro"/>
</dbReference>
<evidence type="ECO:0000259" key="17">
    <source>
        <dbReference type="PROSITE" id="PS50885"/>
    </source>
</evidence>
<dbReference type="SMART" id="SM00304">
    <property type="entry name" value="HAMP"/>
    <property type="match status" value="1"/>
</dbReference>
<evidence type="ECO:0000256" key="6">
    <source>
        <dbReference type="ARBA" id="ARBA00022553"/>
    </source>
</evidence>
<keyword evidence="11" id="KW-0067">ATP-binding</keyword>
<keyword evidence="6" id="KW-0597">Phosphoprotein</keyword>
<keyword evidence="4" id="KW-1003">Cell membrane</keyword>
<evidence type="ECO:0000256" key="14">
    <source>
        <dbReference type="ARBA" id="ARBA00023136"/>
    </source>
</evidence>
<dbReference type="SMART" id="SM00387">
    <property type="entry name" value="HATPase_c"/>
    <property type="match status" value="1"/>
</dbReference>
<keyword evidence="5" id="KW-0997">Cell inner membrane</keyword>
<comment type="caution">
    <text evidence="18">The sequence shown here is derived from an EMBL/GenBank/DDBJ whole genome shotgun (WGS) entry which is preliminary data.</text>
</comment>
<dbReference type="PRINTS" id="PR00344">
    <property type="entry name" value="BCTRLSENSOR"/>
</dbReference>
<evidence type="ECO:0000256" key="13">
    <source>
        <dbReference type="ARBA" id="ARBA00023012"/>
    </source>
</evidence>
<dbReference type="GO" id="GO:0005524">
    <property type="term" value="F:ATP binding"/>
    <property type="evidence" value="ECO:0007669"/>
    <property type="project" value="UniProtKB-KW"/>
</dbReference>
<dbReference type="PANTHER" id="PTHR44936:SF5">
    <property type="entry name" value="SENSOR HISTIDINE KINASE ENVZ"/>
    <property type="match status" value="1"/>
</dbReference>
<dbReference type="AlphaFoldDB" id="A0A2S3ULX7"/>
<dbReference type="SMART" id="SM00388">
    <property type="entry name" value="HisKA"/>
    <property type="match status" value="1"/>
</dbReference>
<dbReference type="InterPro" id="IPR036097">
    <property type="entry name" value="HisK_dim/P_sf"/>
</dbReference>
<evidence type="ECO:0000256" key="2">
    <source>
        <dbReference type="ARBA" id="ARBA00004429"/>
    </source>
</evidence>
<keyword evidence="13" id="KW-0902">Two-component regulatory system</keyword>
<evidence type="ECO:0000256" key="8">
    <source>
        <dbReference type="ARBA" id="ARBA00022692"/>
    </source>
</evidence>